<dbReference type="Proteomes" id="UP000006296">
    <property type="component" value="Chromosome"/>
</dbReference>
<evidence type="ECO:0000313" key="3">
    <source>
        <dbReference type="Proteomes" id="UP000006296"/>
    </source>
</evidence>
<dbReference type="KEGG" id="amg:AMEC673_10695"/>
<keyword evidence="1" id="KW-0472">Membrane</keyword>
<evidence type="ECO:0000256" key="1">
    <source>
        <dbReference type="SAM" id="Phobius"/>
    </source>
</evidence>
<feature type="transmembrane region" description="Helical" evidence="1">
    <location>
        <begin position="12"/>
        <end position="35"/>
    </location>
</feature>
<sequence length="236" mass="27203">MNILRTLLPEIFGAIFGITAIAFAYFLFSLFFLAIEEFNHLDMTDNMNPLSIGAIVAITLFIIKEVLEAYRKNASKNRKIKALKTILAEEIKLNYWVWKQIESIVKKVKEMPPETLYQIISSTSGTERFEYVRPDGGGGGIFVPEIKDQVFTQLITEIAELDEDFYSRSIEYGKGVAELQHLRHGVFDFIHETPKGEHYAEGFCEYALDELPDIKDKFQKLYIECTGDTELQHRMR</sequence>
<evidence type="ECO:0008006" key="4">
    <source>
        <dbReference type="Google" id="ProtNLM"/>
    </source>
</evidence>
<organism evidence="2 3">
    <name type="scientific">Alteromonas macleodii (strain English Channel 673)</name>
    <dbReference type="NCBI Taxonomy" id="1004788"/>
    <lineage>
        <taxon>Bacteria</taxon>
        <taxon>Pseudomonadati</taxon>
        <taxon>Pseudomonadota</taxon>
        <taxon>Gammaproteobacteria</taxon>
        <taxon>Alteromonadales</taxon>
        <taxon>Alteromonadaceae</taxon>
        <taxon>Alteromonas/Salinimonas group</taxon>
        <taxon>Alteromonas</taxon>
    </lineage>
</organism>
<protein>
    <recommendedName>
        <fullName evidence="4">Phage abortive infection protein</fullName>
    </recommendedName>
</protein>
<keyword evidence="1" id="KW-0812">Transmembrane</keyword>
<feature type="transmembrane region" description="Helical" evidence="1">
    <location>
        <begin position="47"/>
        <end position="67"/>
    </location>
</feature>
<gene>
    <name evidence="2" type="ordered locus">AMEC673_10695</name>
</gene>
<proteinExistence type="predicted"/>
<evidence type="ECO:0000313" key="2">
    <source>
        <dbReference type="EMBL" id="AFT74831.1"/>
    </source>
</evidence>
<keyword evidence="1" id="KW-1133">Transmembrane helix</keyword>
<reference evidence="3" key="1">
    <citation type="journal article" date="2012" name="Sci. Rep.">
        <title>Genomes of surface isolates of Alteromonas macleodii: the life of a widespread marine opportunistic copiotroph.</title>
        <authorList>
            <person name="Lopez-Perez M."/>
            <person name="Gonzaga A."/>
            <person name="Martin-Cuadrado A.B."/>
            <person name="Onyshchenko O."/>
            <person name="Ghavidel A."/>
            <person name="Ghai R."/>
            <person name="Rodriguez-Valera F."/>
        </authorList>
    </citation>
    <scope>NUCLEOTIDE SEQUENCE [LARGE SCALE GENOMIC DNA]</scope>
    <source>
        <strain evidence="3">English Channel 673</strain>
    </source>
</reference>
<dbReference type="AlphaFoldDB" id="A0AB32ZZD7"/>
<dbReference type="EMBL" id="CP003844">
    <property type="protein sequence ID" value="AFT74831.1"/>
    <property type="molecule type" value="Genomic_DNA"/>
</dbReference>
<name>A0AB32ZZD7_ALTME</name>
<accession>A0AB32ZZD7</accession>